<accession>K6UJM1</accession>
<keyword evidence="2" id="KW-0812">Transmembrane</keyword>
<dbReference type="PhylomeDB" id="K6UJM1"/>
<dbReference type="Proteomes" id="UP000006319">
    <property type="component" value="Chromosome 8"/>
</dbReference>
<evidence type="ECO:0000313" key="3">
    <source>
        <dbReference type="EMBL" id="GAB66048.1"/>
    </source>
</evidence>
<feature type="transmembrane region" description="Helical" evidence="2">
    <location>
        <begin position="295"/>
        <end position="315"/>
    </location>
</feature>
<dbReference type="AlphaFoldDB" id="K6UJM1"/>
<keyword evidence="2" id="KW-1133">Transmembrane helix</keyword>
<proteinExistence type="predicted"/>
<dbReference type="OMA" id="DAFMNLY"/>
<keyword evidence="4" id="KW-1185">Reference proteome</keyword>
<sequence>MKKQKRRKNVTEEELAMDVLDELDELDELGSPGEGEKTRTYNKRKRKNYRELYTECNERRNNRIDFSYYVNIESMIIELLLDNNLESFKNAGKLLFIVLSGMSPRVMYLKRVLNLVNFFFYKGGIKFYHSDMHLKILLFIFKRIKSSYMVPRQRIFNLLMSNNNLKELEKYKYVYTPKGTFFTFVDHLYYHIKDFMISVRKMLMQDWIEKVQAKALASNKSREHLLKKLKTSEKIVIYKETDEDVLTHFSKLFNMEYSKSLDKSLKQLIQQCIKVNFPLHSMYLDIYILYNIKNVVKLLVVIDQLFCSLFPYYYFYELKLKLLLLHIHRCQAGGAWQEGADPLAGPRADPINDATAIAAAEVRALKGEEDGSTFPNVAPSTKNAISAISLIRSLGGAKSEENSTLMYDESSVGNVNYQLGINDQKELRKLLKLRKKQKEEANECLNNLYSSDSSKSDNSNLSEHRMNHALPGDQPYNENNDDEKNLYLDAFMNLYINCTEGMVNSLPSLSELHDFHPLKQLNQNIRSKRMEGNLNNIVLPMLKESKINDINSVDMSMGMSVMEHEKDILGENELVNHFNIKQSEQLPGDDPVTTKMEEAKKGKLASLPIIENIHKDTYNDMAYNINVVASVAKCLIHSSNYDPIYIKLFYFYLLPLISFEKRVDVFLTYSYASCKIMKPLVFIIFYNNHTSTYILNTVKQIFKQDKFLFQKYKNSYFNGLSLRDIPKSHFIFLLLLSVFFYDHKAESLLYMFKLFCNYDQDVISDQERDINYMKIHEDVVLENDQKYTEQKKSINIIIIKFIEIYEEKFGTHLCDYFDFYRIFFILFASCVDME</sequence>
<protein>
    <submittedName>
        <fullName evidence="3">Uncharacterized protein</fullName>
    </submittedName>
</protein>
<evidence type="ECO:0000256" key="1">
    <source>
        <dbReference type="SAM" id="MobiDB-lite"/>
    </source>
</evidence>
<evidence type="ECO:0000256" key="2">
    <source>
        <dbReference type="SAM" id="Phobius"/>
    </source>
</evidence>
<dbReference type="EMBL" id="DF157100">
    <property type="protein sequence ID" value="GAB66048.1"/>
    <property type="molecule type" value="Genomic_DNA"/>
</dbReference>
<dbReference type="RefSeq" id="XP_004221995.1">
    <property type="nucleotide sequence ID" value="XM_004221947.1"/>
</dbReference>
<gene>
    <name evidence="3" type="ORF">PCYB_082090</name>
</gene>
<keyword evidence="2" id="KW-0472">Membrane</keyword>
<feature type="region of interest" description="Disordered" evidence="1">
    <location>
        <begin position="444"/>
        <end position="480"/>
    </location>
</feature>
<name>K6UJM1_PLACD</name>
<feature type="compositionally biased region" description="Low complexity" evidence="1">
    <location>
        <begin position="445"/>
        <end position="461"/>
    </location>
</feature>
<evidence type="ECO:0000313" key="4">
    <source>
        <dbReference type="Proteomes" id="UP000006319"/>
    </source>
</evidence>
<dbReference type="KEGG" id="pcy:PCYB_082090"/>
<dbReference type="VEuPathDB" id="PlasmoDB:PCYB_082090"/>
<reference evidence="3 4" key="1">
    <citation type="journal article" date="2012" name="Nat. Genet.">
        <title>Plasmodium cynomolgi genome sequences provide insight into Plasmodium vivax and the monkey malaria clade.</title>
        <authorList>
            <person name="Tachibana S."/>
            <person name="Sullivan S.A."/>
            <person name="Kawai S."/>
            <person name="Nakamura S."/>
            <person name="Kim H.R."/>
            <person name="Goto N."/>
            <person name="Arisue N."/>
            <person name="Palacpac N.M.Q."/>
            <person name="Honma H."/>
            <person name="Yagi M."/>
            <person name="Tougan T."/>
            <person name="Katakai Y."/>
            <person name="Kaneko O."/>
            <person name="Mita T."/>
            <person name="Kita K."/>
            <person name="Yasutomi Y."/>
            <person name="Sutton P.L."/>
            <person name="Shakhbatyan R."/>
            <person name="Horii T."/>
            <person name="Yasunaga T."/>
            <person name="Barnwell J.W."/>
            <person name="Escalante A.A."/>
            <person name="Carlton J.M."/>
            <person name="Tanabe K."/>
        </authorList>
    </citation>
    <scope>NUCLEOTIDE SEQUENCE [LARGE SCALE GENOMIC DNA]</scope>
    <source>
        <strain evidence="3 4">B</strain>
    </source>
</reference>
<organism evidence="3 4">
    <name type="scientific">Plasmodium cynomolgi (strain B)</name>
    <dbReference type="NCBI Taxonomy" id="1120755"/>
    <lineage>
        <taxon>Eukaryota</taxon>
        <taxon>Sar</taxon>
        <taxon>Alveolata</taxon>
        <taxon>Apicomplexa</taxon>
        <taxon>Aconoidasida</taxon>
        <taxon>Haemosporida</taxon>
        <taxon>Plasmodiidae</taxon>
        <taxon>Plasmodium</taxon>
        <taxon>Plasmodium (Plasmodium)</taxon>
    </lineage>
</organism>
<dbReference type="GeneID" id="14692398"/>
<dbReference type="eggNOG" id="ENOG502T03U">
    <property type="taxonomic scope" value="Eukaryota"/>
</dbReference>
<dbReference type="OrthoDB" id="371165at2759"/>